<evidence type="ECO:0000313" key="2">
    <source>
        <dbReference type="EMBL" id="QQP58033.1"/>
    </source>
</evidence>
<keyword evidence="3" id="KW-1185">Reference proteome</keyword>
<feature type="compositionally biased region" description="Basic and acidic residues" evidence="1">
    <location>
        <begin position="12"/>
        <end position="21"/>
    </location>
</feature>
<organism evidence="2 3">
    <name type="scientific">Caligus rogercresseyi</name>
    <name type="common">Sea louse</name>
    <dbReference type="NCBI Taxonomy" id="217165"/>
    <lineage>
        <taxon>Eukaryota</taxon>
        <taxon>Metazoa</taxon>
        <taxon>Ecdysozoa</taxon>
        <taxon>Arthropoda</taxon>
        <taxon>Crustacea</taxon>
        <taxon>Multicrustacea</taxon>
        <taxon>Hexanauplia</taxon>
        <taxon>Copepoda</taxon>
        <taxon>Siphonostomatoida</taxon>
        <taxon>Caligidae</taxon>
        <taxon>Caligus</taxon>
    </lineage>
</organism>
<dbReference type="Proteomes" id="UP000595437">
    <property type="component" value="Chromosome 2"/>
</dbReference>
<evidence type="ECO:0000256" key="1">
    <source>
        <dbReference type="SAM" id="MobiDB-lite"/>
    </source>
</evidence>
<feature type="compositionally biased region" description="Low complexity" evidence="1">
    <location>
        <begin position="32"/>
        <end position="42"/>
    </location>
</feature>
<name>A0A7T8KLC3_CALRO</name>
<accession>A0A7T8KLC3</accession>
<feature type="region of interest" description="Disordered" evidence="1">
    <location>
        <begin position="1"/>
        <end position="47"/>
    </location>
</feature>
<dbReference type="AlphaFoldDB" id="A0A7T8KLC3"/>
<proteinExistence type="predicted"/>
<dbReference type="EMBL" id="CP045891">
    <property type="protein sequence ID" value="QQP58033.1"/>
    <property type="molecule type" value="Genomic_DNA"/>
</dbReference>
<sequence>MNNKGQSRSKSSTREYGDSNNKKSSPPAGKVSGSNNNSNSSNMALCPGSVFTRSLRSSAGRIGSHLE</sequence>
<gene>
    <name evidence="2" type="ORF">FKW44_003222</name>
</gene>
<reference evidence="3" key="1">
    <citation type="submission" date="2021-01" db="EMBL/GenBank/DDBJ databases">
        <title>Caligus Genome Assembly.</title>
        <authorList>
            <person name="Gallardo-Escarate C."/>
        </authorList>
    </citation>
    <scope>NUCLEOTIDE SEQUENCE [LARGE SCALE GENOMIC DNA]</scope>
</reference>
<feature type="compositionally biased region" description="Polar residues" evidence="1">
    <location>
        <begin position="1"/>
        <end position="10"/>
    </location>
</feature>
<protein>
    <submittedName>
        <fullName evidence="2">Uncharacterized protein</fullName>
    </submittedName>
</protein>
<evidence type="ECO:0000313" key="3">
    <source>
        <dbReference type="Proteomes" id="UP000595437"/>
    </source>
</evidence>